<accession>A0ABR8HIA0</accession>
<sequence>MRNKRQYPILKTPKKLIRQLLAALGLSIGTGLLIIFSNLGYGGATAVLGSPQVEQVASWGMGEPLRSWGLPKWSKWRHGALVIVSPSSPTLWVPASVSQREAKATSPSPSLPPKPHPLPSTLAQWQDNTNSGDYFSQVTTTQVGYLVWSQFPIKVYVETPKTVSEKQAQAWVSSVLQAVQEWSAYLPLTVVQQPEVADISIFRKAPPLQISPGSNIPRARSAQTTYELYTNNKVLFHRFNILLSPSQTGDYIQAAARHELGHALGIWGHSPLQTDALYFSQVRNPASISLRDVNTLKRVYQQATSLGWSIVN</sequence>
<evidence type="ECO:0000256" key="1">
    <source>
        <dbReference type="SAM" id="Phobius"/>
    </source>
</evidence>
<dbReference type="InterPro" id="IPR024079">
    <property type="entry name" value="MetalloPept_cat_dom_sf"/>
</dbReference>
<dbReference type="CDD" id="cd04279">
    <property type="entry name" value="ZnMc_MMP_like_1"/>
    <property type="match status" value="1"/>
</dbReference>
<keyword evidence="4" id="KW-1185">Reference proteome</keyword>
<evidence type="ECO:0000313" key="3">
    <source>
        <dbReference type="EMBL" id="MBD2614954.1"/>
    </source>
</evidence>
<dbReference type="RefSeq" id="WP_190951790.1">
    <property type="nucleotide sequence ID" value="NZ_JACJTC010000022.1"/>
</dbReference>
<gene>
    <name evidence="3" type="ORF">H6G94_27375</name>
</gene>
<comment type="caution">
    <text evidence="3">The sequence shown here is derived from an EMBL/GenBank/DDBJ whole genome shotgun (WGS) entry which is preliminary data.</text>
</comment>
<evidence type="ECO:0000259" key="2">
    <source>
        <dbReference type="SMART" id="SM00235"/>
    </source>
</evidence>
<feature type="domain" description="Peptidase metallopeptidase" evidence="2">
    <location>
        <begin position="144"/>
        <end position="302"/>
    </location>
</feature>
<protein>
    <submittedName>
        <fullName evidence="3">Peptidase</fullName>
    </submittedName>
</protein>
<keyword evidence="1" id="KW-0812">Transmembrane</keyword>
<dbReference type="EMBL" id="JACJTC010000022">
    <property type="protein sequence ID" value="MBD2614954.1"/>
    <property type="molecule type" value="Genomic_DNA"/>
</dbReference>
<dbReference type="Gene3D" id="3.40.390.10">
    <property type="entry name" value="Collagenase (Catalytic Domain)"/>
    <property type="match status" value="1"/>
</dbReference>
<dbReference type="Proteomes" id="UP000606396">
    <property type="component" value="Unassembled WGS sequence"/>
</dbReference>
<reference evidence="3 4" key="1">
    <citation type="journal article" date="2020" name="ISME J.">
        <title>Comparative genomics reveals insights into cyanobacterial evolution and habitat adaptation.</title>
        <authorList>
            <person name="Chen M.Y."/>
            <person name="Teng W.K."/>
            <person name="Zhao L."/>
            <person name="Hu C.X."/>
            <person name="Zhou Y.K."/>
            <person name="Han B.P."/>
            <person name="Song L.R."/>
            <person name="Shu W.S."/>
        </authorList>
    </citation>
    <scope>NUCLEOTIDE SEQUENCE [LARGE SCALE GENOMIC DNA]</scope>
    <source>
        <strain evidence="3 4">FACHB-252</strain>
    </source>
</reference>
<proteinExistence type="predicted"/>
<organism evidence="3 4">
    <name type="scientific">Nostoc punctiforme FACHB-252</name>
    <dbReference type="NCBI Taxonomy" id="1357509"/>
    <lineage>
        <taxon>Bacteria</taxon>
        <taxon>Bacillati</taxon>
        <taxon>Cyanobacteriota</taxon>
        <taxon>Cyanophyceae</taxon>
        <taxon>Nostocales</taxon>
        <taxon>Nostocaceae</taxon>
        <taxon>Nostoc</taxon>
    </lineage>
</organism>
<keyword evidence="1" id="KW-1133">Transmembrane helix</keyword>
<dbReference type="SMART" id="SM00235">
    <property type="entry name" value="ZnMc"/>
    <property type="match status" value="1"/>
</dbReference>
<keyword evidence="1" id="KW-0472">Membrane</keyword>
<evidence type="ECO:0000313" key="4">
    <source>
        <dbReference type="Proteomes" id="UP000606396"/>
    </source>
</evidence>
<feature type="transmembrane region" description="Helical" evidence="1">
    <location>
        <begin position="20"/>
        <end position="41"/>
    </location>
</feature>
<dbReference type="SUPFAM" id="SSF55486">
    <property type="entry name" value="Metalloproteases ('zincins'), catalytic domain"/>
    <property type="match status" value="1"/>
</dbReference>
<dbReference type="InterPro" id="IPR006026">
    <property type="entry name" value="Peptidase_Metallo"/>
</dbReference>
<name>A0ABR8HIA0_NOSPU</name>